<gene>
    <name evidence="2" type="primary">lcdH_2</name>
    <name evidence="2" type="ORF">PSA7680_02953</name>
</gene>
<keyword evidence="2" id="KW-0560">Oxidoreductase</keyword>
<dbReference type="RefSeq" id="WP_085869488.1">
    <property type="nucleotide sequence ID" value="NZ_FWFQ01000024.1"/>
</dbReference>
<evidence type="ECO:0000313" key="2">
    <source>
        <dbReference type="EMBL" id="SLN56773.1"/>
    </source>
</evidence>
<dbReference type="GO" id="GO:0047728">
    <property type="term" value="F:carnitine 3-dehydrogenase activity"/>
    <property type="evidence" value="ECO:0007669"/>
    <property type="project" value="UniProtKB-EC"/>
</dbReference>
<dbReference type="Pfam" id="PF02737">
    <property type="entry name" value="3HCDH_N"/>
    <property type="match status" value="1"/>
</dbReference>
<sequence length="164" mass="18153">MRHETQHTASVLGCGAAGRLWARRFLESGWNVILFDPDPDRSAALRAELSGLGGRLTTAPTISGAVAQASWIQDCVPDRLPLKRALYQRVQGHCRPDALVCSCSRCFKLEQIRRCAMRPRQILRVTLCEETMTPVVDESPSADPDLRARAEALLRRAEPLPAHA</sequence>
<dbReference type="OrthoDB" id="9803287at2"/>
<keyword evidence="3" id="KW-1185">Reference proteome</keyword>
<feature type="domain" description="3-hydroxyacyl-CoA dehydrogenase NAD binding" evidence="1">
    <location>
        <begin position="9"/>
        <end position="123"/>
    </location>
</feature>
<evidence type="ECO:0000313" key="3">
    <source>
        <dbReference type="Proteomes" id="UP000193409"/>
    </source>
</evidence>
<dbReference type="GO" id="GO:0050104">
    <property type="term" value="F:L-gulonate 3-dehydrogenase activity"/>
    <property type="evidence" value="ECO:0007669"/>
    <property type="project" value="TreeGrafter"/>
</dbReference>
<dbReference type="Proteomes" id="UP000193409">
    <property type="component" value="Unassembled WGS sequence"/>
</dbReference>
<dbReference type="InterPro" id="IPR036291">
    <property type="entry name" value="NAD(P)-bd_dom_sf"/>
</dbReference>
<organism evidence="2 3">
    <name type="scientific">Pseudoruegeria aquimaris</name>
    <dbReference type="NCBI Taxonomy" id="393663"/>
    <lineage>
        <taxon>Bacteria</taxon>
        <taxon>Pseudomonadati</taxon>
        <taxon>Pseudomonadota</taxon>
        <taxon>Alphaproteobacteria</taxon>
        <taxon>Rhodobacterales</taxon>
        <taxon>Roseobacteraceae</taxon>
        <taxon>Pseudoruegeria</taxon>
    </lineage>
</organism>
<protein>
    <submittedName>
        <fullName evidence="2">L-carnitine dehydrogenase</fullName>
        <ecNumber evidence="2">1.1.1.108</ecNumber>
    </submittedName>
</protein>
<dbReference type="AlphaFoldDB" id="A0A1Y5T6X1"/>
<dbReference type="EC" id="1.1.1.108" evidence="2"/>
<dbReference type="GO" id="GO:0070403">
    <property type="term" value="F:NAD+ binding"/>
    <property type="evidence" value="ECO:0007669"/>
    <property type="project" value="InterPro"/>
</dbReference>
<dbReference type="GO" id="GO:0006631">
    <property type="term" value="P:fatty acid metabolic process"/>
    <property type="evidence" value="ECO:0007669"/>
    <property type="project" value="InterPro"/>
</dbReference>
<dbReference type="Gene3D" id="3.40.50.720">
    <property type="entry name" value="NAD(P)-binding Rossmann-like Domain"/>
    <property type="match status" value="1"/>
</dbReference>
<dbReference type="PANTHER" id="PTHR48075">
    <property type="entry name" value="3-HYDROXYACYL-COA DEHYDROGENASE FAMILY PROTEIN"/>
    <property type="match status" value="1"/>
</dbReference>
<dbReference type="SUPFAM" id="SSF51735">
    <property type="entry name" value="NAD(P)-binding Rossmann-fold domains"/>
    <property type="match status" value="1"/>
</dbReference>
<evidence type="ECO:0000259" key="1">
    <source>
        <dbReference type="Pfam" id="PF02737"/>
    </source>
</evidence>
<name>A0A1Y5T6X1_9RHOB</name>
<dbReference type="EMBL" id="FWFQ01000024">
    <property type="protein sequence ID" value="SLN56773.1"/>
    <property type="molecule type" value="Genomic_DNA"/>
</dbReference>
<dbReference type="PANTHER" id="PTHR48075:SF1">
    <property type="entry name" value="LAMBDA-CRYSTALLIN HOMOLOG"/>
    <property type="match status" value="1"/>
</dbReference>
<accession>A0A1Y5T6X1</accession>
<reference evidence="2 3" key="1">
    <citation type="submission" date="2017-03" db="EMBL/GenBank/DDBJ databases">
        <authorList>
            <person name="Afonso C.L."/>
            <person name="Miller P.J."/>
            <person name="Scott M.A."/>
            <person name="Spackman E."/>
            <person name="Goraichik I."/>
            <person name="Dimitrov K.M."/>
            <person name="Suarez D.L."/>
            <person name="Swayne D.E."/>
        </authorList>
    </citation>
    <scope>NUCLEOTIDE SEQUENCE [LARGE SCALE GENOMIC DNA]</scope>
    <source>
        <strain evidence="2 3">CECT 7680</strain>
    </source>
</reference>
<proteinExistence type="predicted"/>
<dbReference type="InterPro" id="IPR006176">
    <property type="entry name" value="3-OHacyl-CoA_DH_NAD-bd"/>
</dbReference>